<dbReference type="InterPro" id="IPR011032">
    <property type="entry name" value="GroES-like_sf"/>
</dbReference>
<dbReference type="RefSeq" id="WP_078063694.1">
    <property type="nucleotide sequence ID" value="NZ_CP014206.1"/>
</dbReference>
<dbReference type="PROSITE" id="PS52004">
    <property type="entry name" value="KS3_2"/>
    <property type="match status" value="1"/>
</dbReference>
<dbReference type="Proteomes" id="UP000295506">
    <property type="component" value="Unassembled WGS sequence"/>
</dbReference>
<feature type="domain" description="PKS/mFAS DH" evidence="10">
    <location>
        <begin position="892"/>
        <end position="1169"/>
    </location>
</feature>
<dbReference type="GO" id="GO:0004312">
    <property type="term" value="F:fatty acid synthase activity"/>
    <property type="evidence" value="ECO:0007669"/>
    <property type="project" value="TreeGrafter"/>
</dbReference>
<dbReference type="PANTHER" id="PTHR43775">
    <property type="entry name" value="FATTY ACID SYNTHASE"/>
    <property type="match status" value="1"/>
</dbReference>
<dbReference type="Pfam" id="PF08240">
    <property type="entry name" value="ADH_N"/>
    <property type="match status" value="1"/>
</dbReference>
<dbReference type="InterPro" id="IPR016036">
    <property type="entry name" value="Malonyl_transacylase_ACP-bd"/>
</dbReference>
<dbReference type="Pfam" id="PF21089">
    <property type="entry name" value="PKS_DH_N"/>
    <property type="match status" value="1"/>
</dbReference>
<organism evidence="11 12">
    <name type="scientific">Pseudodesulfovibrio indicus</name>
    <dbReference type="NCBI Taxonomy" id="1716143"/>
    <lineage>
        <taxon>Bacteria</taxon>
        <taxon>Pseudomonadati</taxon>
        <taxon>Thermodesulfobacteriota</taxon>
        <taxon>Desulfovibrionia</taxon>
        <taxon>Desulfovibrionales</taxon>
        <taxon>Desulfovibrionaceae</taxon>
    </lineage>
</organism>
<dbReference type="InterPro" id="IPR049900">
    <property type="entry name" value="PKS_mFAS_DH"/>
</dbReference>
<dbReference type="SMART" id="SM00823">
    <property type="entry name" value="PKS_PP"/>
    <property type="match status" value="1"/>
</dbReference>
<dbReference type="SUPFAM" id="SSF53335">
    <property type="entry name" value="S-adenosyl-L-methionine-dependent methyltransferases"/>
    <property type="match status" value="1"/>
</dbReference>
<dbReference type="Pfam" id="PF00698">
    <property type="entry name" value="Acyl_transf_1"/>
    <property type="match status" value="1"/>
</dbReference>
<dbReference type="SUPFAM" id="SSF55048">
    <property type="entry name" value="Probable ACP-binding domain of malonyl-CoA ACP transacylase"/>
    <property type="match status" value="1"/>
</dbReference>
<dbReference type="SMART" id="SM00822">
    <property type="entry name" value="PKS_KR"/>
    <property type="match status" value="1"/>
</dbReference>
<keyword evidence="1" id="KW-0596">Phosphopantetheine</keyword>
<dbReference type="GO" id="GO:0016491">
    <property type="term" value="F:oxidoreductase activity"/>
    <property type="evidence" value="ECO:0007669"/>
    <property type="project" value="InterPro"/>
</dbReference>
<dbReference type="InterPro" id="IPR020843">
    <property type="entry name" value="ER"/>
</dbReference>
<keyword evidence="5" id="KW-0511">Multifunctional enzyme</keyword>
<dbReference type="InterPro" id="IPR029063">
    <property type="entry name" value="SAM-dependent_MTases_sf"/>
</dbReference>
<feature type="domain" description="Ketosynthase family 3 (KS3)" evidence="9">
    <location>
        <begin position="5"/>
        <end position="429"/>
    </location>
</feature>
<feature type="region of interest" description="C-terminal hotdog fold" evidence="7">
    <location>
        <begin position="1024"/>
        <end position="1169"/>
    </location>
</feature>
<dbReference type="InterPro" id="IPR009081">
    <property type="entry name" value="PP-bd_ACP"/>
</dbReference>
<evidence type="ECO:0000256" key="5">
    <source>
        <dbReference type="ARBA" id="ARBA00023268"/>
    </source>
</evidence>
<dbReference type="CDD" id="cd02440">
    <property type="entry name" value="AdoMet_MTases"/>
    <property type="match status" value="1"/>
</dbReference>
<dbReference type="InterPro" id="IPR013149">
    <property type="entry name" value="ADH-like_C"/>
</dbReference>
<sequence>MSSISCNVAIVGIGVRLPGGVRNCEDFWNLLINGVDGVTEIPANRWCRDRFLHGLRSAPGRSITFSAGVVDDIDFFDCKFFGISEREAQSMDPQQRLALEIAWEMFENGNIKPSSIAGSNTGVFMGASSMDAALSASDDPWNLGPFSMTGNSLSIVSNRLSFVYDLHGPSLTLDTACSSSLVAVYEACKFLEQDGGDTAIAGGVNSLYSPFPYIGFSKAQMLAEHGRCKVFDQDGNGYVRSEGGVLYLLKRLDDAVRDGNVIHAVINASGSNSDGMTVPGMSFPNIEGQKKLLSEIYGEGKVDPDSVAYMEAHGTGTAAGDPTEVGSIGAVVGQKRAKPLLIGSAKSSVGHLEPASGVTGMLRSILIIKNKVVPPNIHLKKPLDTIDFKGLNIEPVVGATPLPDTGGPVLVGVNSFGFGGTNAHALLREFGPGETQSVLEGEACPPLFLSAKSEGSLRGLAGAYADAIEEGGDYAALAGGAVLARELMAHRLVAEGADGDAVAESLRKFAEGESDAEIVSGAAGSGSPKLAFAFSGNGAQWDGMGGAFYATNEIFRQTVDEMDAIISPLLGWSLAERMQREEGQEVNLTEVSQPMLLAYQIGMLKALESKGIVPDMVYGHSVGEVTAAYAAGALDLRQACEVIYHRSIVQAKSLGTGRMAVVKYSLEDALALPEVEGGEIEVAASNAPEFVTLSGSEKGLLAVQERIKREGGVFRMLKLDYPFHSRHMEPFKDDLLSRLDGLAPSKGTIPFISAHNGDVVDGDGLDAHYWWMNIRDRVHFHEATLRALDMGAGLFLEVGPNAVLGRFLTGTVKGAGRPAKVLPTMRANKDGDKHFNTVWKQAFVQGAPVDFTRHVSEGRTSVKLPLYNWDKVDVSLPPTIKSTGLLKRAMAHPLIGFRKDGDLYAWENTLDSVLVPILGDHVIYGDVILPGAAIIEMALAAATEVFDQVGQEVIDLALMRPLPVPVSPAMDVRCTVSPEDGTFRLESKPLLSEEQWTLNAAGRLALKVDVPQVLPPVDVTNPDSFGDKVDVGRLYAEAREAGLEFGPLFKPLKNAWIDDDRALAMLDGKPRIDHGGVVFDPCLLDGCFHTLLALIPSVAGGELHDAFLPAWFGRVSMYRPGAICYALATLTRLTDHSAMAEFKLLDEQGEVLGHLQECRFIRLRGRGEGLRGQRAFSVDLVPIEHPGRLSGLNFPSTEELFGEVEKDLDELAEQYRRLQYYEELRPLCKAAVLSHLYALLKGVLPPGFSFSIDDLRRFGVLDESLFHFVVYLLRFLENMGAACCKDGTWALSPDFELPDAETVWRSIVDDYPGYLPETVVLGRLGMHLVNLLRGRRNVEEILSYEPGGLLEAFYTRSPSARFQNTQVARLVERLRRRLPAGRPLRILDVGAGFGGPLQDILSSMPSEQLKYTCLDKSDDVLQRLKAANSDNQHVSFVEADIEIELPESLSPGDYDVVLVSHVLHELDDLGTALDNCRKLLAPNGMIIVVERNPDPLIDIFLGADPNWWKHSPSQNEPVSRLLPMDSWRELFERAGYADFRVVSEKNTDYPESYILLAKNAPDEREAGESQPVCDDKCLWVVVEDAVPSEAARAVRDGLLTRFEAADQEVVVLRGDLGEAGGEVFDLGDSEAWRMQLRPLRKGRRSLKVVNLAGMDTRICRSGEFKTRMTTRAMSVIMFGQACRDIKNVPELWVVCGGAMGCESRGLNAVPAQAAAWGAARVLVNEMPDMGLKLIDLHCDLPDDGILNDLAFELMEPAVAMEIVLTGKERLIPRLVPLDRLLFENDPHAHDISRISLMFDQPGKLDNLYWKQEMDLAPEAGQVLIKVRATGLNFRDVMFSMGMLPVEALEDGLSGPVLGLECSGEVMGVGAGVTEFQVGDEVMCMAGPCFDSHTCVDANYVFAKPDNLSFEEAATIPVAFSTAYYSLKLLGNVKEGDRVLIHSAAGGVGLAALQVANWLGAEVFATSGSEEKREFLKLLGVKHVMDSRSLDFYDKCRELTGGEGVDVVLNSLAGEALFKSLKLLKPFGRFLELGKRDFYGNTPLRMRMLRKNISFFGIDLDEYMACKPKEARAIFSELIALFKSGEFKPLVYSVFSRAGAVDAFKAMQRGKHIGKMVVSFDELNHGVRTLPKHRYKDSLDSSGSYLVSGGLGGLGLATAKRLVANGARNIILLSRSGAVSEAARAGVRELEAAGAVVATPKADVADMGSLKAAMDEVLKEMPPLKGVIHSAAVLRDSMVANITREQVEISLHAKAVGGWCLHEYTRDMDLDHFIMYSSATTVLGNPGQVNYVAANMVLEALAQHRRAIGLPAVTYGWGPISDTGMLTAAPEVMESLKRVMGVSELPSKQALDYMELSPDDSYANLFYFNLDWNRVRDLKFIGSTMFNWIEELKGGATQRTLCGDSAKSILALERDEAIAALVESIGIEVAAMLKIPFESMDTTLSIAELGLDSLMAVELGLLIEERYGVKVSSFSMNVSSDLTALSERIYEALLSGGAENRDEAEEVAAIMREKHGIAVSSETVSKTLDSVNSELEKTE</sequence>
<dbReference type="GO" id="GO:0006633">
    <property type="term" value="P:fatty acid biosynthetic process"/>
    <property type="evidence" value="ECO:0007669"/>
    <property type="project" value="InterPro"/>
</dbReference>
<dbReference type="InterPro" id="IPR036736">
    <property type="entry name" value="ACP-like_sf"/>
</dbReference>
<dbReference type="SUPFAM" id="SSF52151">
    <property type="entry name" value="FabD/lysophospholipase-like"/>
    <property type="match status" value="1"/>
</dbReference>
<dbReference type="InterPro" id="IPR020807">
    <property type="entry name" value="PKS_DH"/>
</dbReference>
<name>A0AA94PRC1_9BACT</name>
<evidence type="ECO:0000256" key="2">
    <source>
        <dbReference type="ARBA" id="ARBA00022553"/>
    </source>
</evidence>
<dbReference type="Pfam" id="PF08659">
    <property type="entry name" value="KR"/>
    <property type="match status" value="1"/>
</dbReference>
<dbReference type="Gene3D" id="3.40.47.10">
    <property type="match status" value="1"/>
</dbReference>
<dbReference type="Gene3D" id="3.40.366.10">
    <property type="entry name" value="Malonyl-Coenzyme A Acyl Carrier Protein, domain 2"/>
    <property type="match status" value="1"/>
</dbReference>
<evidence type="ECO:0000256" key="7">
    <source>
        <dbReference type="PROSITE-ProRule" id="PRU01363"/>
    </source>
</evidence>
<dbReference type="PANTHER" id="PTHR43775:SF37">
    <property type="entry name" value="SI:DKEY-61P9.11"/>
    <property type="match status" value="1"/>
</dbReference>
<dbReference type="InterPro" id="IPR016035">
    <property type="entry name" value="Acyl_Trfase/lysoPLipase"/>
</dbReference>
<dbReference type="CDD" id="cd05195">
    <property type="entry name" value="enoyl_red"/>
    <property type="match status" value="1"/>
</dbReference>
<dbReference type="InterPro" id="IPR057326">
    <property type="entry name" value="KR_dom"/>
</dbReference>
<dbReference type="Pfam" id="PF14765">
    <property type="entry name" value="PS-DH"/>
    <property type="match status" value="1"/>
</dbReference>
<keyword evidence="4" id="KW-0521">NADP</keyword>
<evidence type="ECO:0000313" key="11">
    <source>
        <dbReference type="EMBL" id="TDT92040.1"/>
    </source>
</evidence>
<dbReference type="EMBL" id="SOBK01000001">
    <property type="protein sequence ID" value="TDT92040.1"/>
    <property type="molecule type" value="Genomic_DNA"/>
</dbReference>
<feature type="region of interest" description="N-terminal hotdog fold" evidence="7">
    <location>
        <begin position="892"/>
        <end position="1011"/>
    </location>
</feature>
<dbReference type="PROSITE" id="PS00606">
    <property type="entry name" value="KS3_1"/>
    <property type="match status" value="1"/>
</dbReference>
<feature type="active site" description="Proton donor; for dehydratase activity" evidence="7">
    <location>
        <position position="1085"/>
    </location>
</feature>
<keyword evidence="3 11" id="KW-0808">Transferase</keyword>
<dbReference type="FunFam" id="3.40.50.720:FF:000209">
    <property type="entry name" value="Polyketide synthase Pks12"/>
    <property type="match status" value="1"/>
</dbReference>
<dbReference type="PROSITE" id="PS50075">
    <property type="entry name" value="CARRIER"/>
    <property type="match status" value="1"/>
</dbReference>
<dbReference type="InterPro" id="IPR001227">
    <property type="entry name" value="Ac_transferase_dom_sf"/>
</dbReference>
<dbReference type="SMART" id="SM00826">
    <property type="entry name" value="PKS_DH"/>
    <property type="match status" value="1"/>
</dbReference>
<dbReference type="SUPFAM" id="SSF51735">
    <property type="entry name" value="NAD(P)-binding Rossmann-fold domains"/>
    <property type="match status" value="3"/>
</dbReference>
<dbReference type="CDD" id="cd00833">
    <property type="entry name" value="PKS"/>
    <property type="match status" value="1"/>
</dbReference>
<dbReference type="Pfam" id="PF16197">
    <property type="entry name" value="KAsynt_C_assoc"/>
    <property type="match status" value="1"/>
</dbReference>
<dbReference type="Gene3D" id="3.30.70.3290">
    <property type="match status" value="1"/>
</dbReference>
<dbReference type="InterPro" id="IPR013217">
    <property type="entry name" value="Methyltransf_12"/>
</dbReference>
<feature type="domain" description="Carrier" evidence="8">
    <location>
        <begin position="2415"/>
        <end position="2492"/>
    </location>
</feature>
<proteinExistence type="predicted"/>
<dbReference type="Gene3D" id="1.10.1200.10">
    <property type="entry name" value="ACP-like"/>
    <property type="match status" value="1"/>
</dbReference>
<dbReference type="InterPro" id="IPR042104">
    <property type="entry name" value="PKS_dehydratase_sf"/>
</dbReference>
<dbReference type="Pfam" id="PF02801">
    <property type="entry name" value="Ketoacyl-synt_C"/>
    <property type="match status" value="1"/>
</dbReference>
<dbReference type="InterPro" id="IPR016039">
    <property type="entry name" value="Thiolase-like"/>
</dbReference>
<evidence type="ECO:0000313" key="12">
    <source>
        <dbReference type="Proteomes" id="UP000295506"/>
    </source>
</evidence>
<dbReference type="Gene3D" id="3.40.50.150">
    <property type="entry name" value="Vaccinia Virus protein VP39"/>
    <property type="match status" value="1"/>
</dbReference>
<dbReference type="PROSITE" id="PS52019">
    <property type="entry name" value="PKS_MFAS_DH"/>
    <property type="match status" value="1"/>
</dbReference>
<dbReference type="Gene3D" id="3.10.129.110">
    <property type="entry name" value="Polyketide synthase dehydratase"/>
    <property type="match status" value="1"/>
</dbReference>
<dbReference type="InterPro" id="IPR014031">
    <property type="entry name" value="Ketoacyl_synth_C"/>
</dbReference>
<dbReference type="Pfam" id="PF00107">
    <property type="entry name" value="ADH_zinc_N"/>
    <property type="match status" value="1"/>
</dbReference>
<dbReference type="InterPro" id="IPR013154">
    <property type="entry name" value="ADH-like_N"/>
</dbReference>
<evidence type="ECO:0000259" key="10">
    <source>
        <dbReference type="PROSITE" id="PS52019"/>
    </source>
</evidence>
<dbReference type="GO" id="GO:0031177">
    <property type="term" value="F:phosphopantetheine binding"/>
    <property type="evidence" value="ECO:0007669"/>
    <property type="project" value="InterPro"/>
</dbReference>
<dbReference type="Pfam" id="PF08242">
    <property type="entry name" value="Methyltransf_12"/>
    <property type="match status" value="1"/>
</dbReference>
<evidence type="ECO:0000259" key="9">
    <source>
        <dbReference type="PROSITE" id="PS52004"/>
    </source>
</evidence>
<dbReference type="Pfam" id="PF00550">
    <property type="entry name" value="PP-binding"/>
    <property type="match status" value="1"/>
</dbReference>
<dbReference type="InterPro" id="IPR032821">
    <property type="entry name" value="PKS_assoc"/>
</dbReference>
<dbReference type="InterPro" id="IPR018201">
    <property type="entry name" value="Ketoacyl_synth_AS"/>
</dbReference>
<comment type="caution">
    <text evidence="11">The sequence shown here is derived from an EMBL/GenBank/DDBJ whole genome shotgun (WGS) entry which is preliminary data.</text>
</comment>
<dbReference type="InterPro" id="IPR049551">
    <property type="entry name" value="PKS_DH_C"/>
</dbReference>
<accession>A0AA94PRC1</accession>
<dbReference type="InterPro" id="IPR014030">
    <property type="entry name" value="Ketoacyl_synth_N"/>
</dbReference>
<dbReference type="InterPro" id="IPR036291">
    <property type="entry name" value="NAD(P)-bd_dom_sf"/>
</dbReference>
<dbReference type="InterPro" id="IPR014043">
    <property type="entry name" value="Acyl_transferase_dom"/>
</dbReference>
<dbReference type="SMART" id="SM00827">
    <property type="entry name" value="PKS_AT"/>
    <property type="match status" value="1"/>
</dbReference>
<dbReference type="SUPFAM" id="SSF53901">
    <property type="entry name" value="Thiolase-like"/>
    <property type="match status" value="1"/>
</dbReference>
<dbReference type="GO" id="GO:0004315">
    <property type="term" value="F:3-oxoacyl-[acyl-carrier-protein] synthase activity"/>
    <property type="evidence" value="ECO:0007669"/>
    <property type="project" value="InterPro"/>
</dbReference>
<protein>
    <submittedName>
        <fullName evidence="11">Acyl transferase domain-containing protein</fullName>
    </submittedName>
</protein>
<evidence type="ECO:0000256" key="3">
    <source>
        <dbReference type="ARBA" id="ARBA00022679"/>
    </source>
</evidence>
<evidence type="ECO:0000256" key="6">
    <source>
        <dbReference type="ARBA" id="ARBA00023315"/>
    </source>
</evidence>
<reference evidence="11 12" key="1">
    <citation type="submission" date="2019-03" db="EMBL/GenBank/DDBJ databases">
        <title>Genomic Encyclopedia of Type Strains, Phase IV (KMG-IV): sequencing the most valuable type-strain genomes for metagenomic binning, comparative biology and taxonomic classification.</title>
        <authorList>
            <person name="Goeker M."/>
        </authorList>
    </citation>
    <scope>NUCLEOTIDE SEQUENCE [LARGE SCALE GENOMIC DNA]</scope>
    <source>
        <strain evidence="11 12">DSM 101483</strain>
    </source>
</reference>
<gene>
    <name evidence="11" type="ORF">EDC59_101444</name>
</gene>
<dbReference type="SMART" id="SM00825">
    <property type="entry name" value="PKS_KS"/>
    <property type="match status" value="1"/>
</dbReference>
<dbReference type="InterPro" id="IPR050091">
    <property type="entry name" value="PKS_NRPS_Biosynth_Enz"/>
</dbReference>
<dbReference type="InterPro" id="IPR013968">
    <property type="entry name" value="PKS_KR"/>
</dbReference>
<dbReference type="InterPro" id="IPR020806">
    <property type="entry name" value="PKS_PP-bd"/>
</dbReference>
<dbReference type="SUPFAM" id="SSF50129">
    <property type="entry name" value="GroES-like"/>
    <property type="match status" value="1"/>
</dbReference>
<dbReference type="InterPro" id="IPR020841">
    <property type="entry name" value="PKS_Beta-ketoAc_synthase_dom"/>
</dbReference>
<dbReference type="SUPFAM" id="SSF47336">
    <property type="entry name" value="ACP-like"/>
    <property type="match status" value="1"/>
</dbReference>
<evidence type="ECO:0000259" key="8">
    <source>
        <dbReference type="PROSITE" id="PS50075"/>
    </source>
</evidence>
<dbReference type="InterPro" id="IPR049552">
    <property type="entry name" value="PKS_DH_N"/>
</dbReference>
<dbReference type="Pfam" id="PF00109">
    <property type="entry name" value="ketoacyl-synt"/>
    <property type="match status" value="1"/>
</dbReference>
<keyword evidence="2" id="KW-0597">Phosphoprotein</keyword>
<dbReference type="Gene3D" id="3.90.180.10">
    <property type="entry name" value="Medium-chain alcohol dehydrogenases, catalytic domain"/>
    <property type="match status" value="1"/>
</dbReference>
<dbReference type="SMART" id="SM00829">
    <property type="entry name" value="PKS_ER"/>
    <property type="match status" value="1"/>
</dbReference>
<dbReference type="Gene3D" id="3.40.50.720">
    <property type="entry name" value="NAD(P)-binding Rossmann-like Domain"/>
    <property type="match status" value="3"/>
</dbReference>
<evidence type="ECO:0000256" key="1">
    <source>
        <dbReference type="ARBA" id="ARBA00022450"/>
    </source>
</evidence>
<feature type="active site" description="Proton acceptor; for dehydratase activity" evidence="7">
    <location>
        <position position="921"/>
    </location>
</feature>
<evidence type="ECO:0000256" key="4">
    <source>
        <dbReference type="ARBA" id="ARBA00022857"/>
    </source>
</evidence>
<keyword evidence="6" id="KW-0012">Acyltransferase</keyword>